<organism evidence="11 12">
    <name type="scientific">Hermetia illucens</name>
    <name type="common">Black soldier fly</name>
    <dbReference type="NCBI Taxonomy" id="343691"/>
    <lineage>
        <taxon>Eukaryota</taxon>
        <taxon>Metazoa</taxon>
        <taxon>Ecdysozoa</taxon>
        <taxon>Arthropoda</taxon>
        <taxon>Hexapoda</taxon>
        <taxon>Insecta</taxon>
        <taxon>Pterygota</taxon>
        <taxon>Neoptera</taxon>
        <taxon>Endopterygota</taxon>
        <taxon>Diptera</taxon>
        <taxon>Brachycera</taxon>
        <taxon>Stratiomyomorpha</taxon>
        <taxon>Stratiomyidae</taxon>
        <taxon>Hermetiinae</taxon>
        <taxon>Hermetia</taxon>
    </lineage>
</organism>
<dbReference type="InParanoid" id="A0A7R8V556"/>
<comment type="pathway">
    <text evidence="2">Cofactor biosynthesis; ubiquinone biosynthesis.</text>
</comment>
<dbReference type="InterPro" id="IPR013718">
    <property type="entry name" value="COQ9_C"/>
</dbReference>
<dbReference type="InterPro" id="IPR012762">
    <property type="entry name" value="Ubiq_biosynth_COQ9"/>
</dbReference>
<dbReference type="InterPro" id="IPR013877">
    <property type="entry name" value="YAP-bd/ALF4/Glomulin"/>
</dbReference>
<dbReference type="GO" id="GO:0005739">
    <property type="term" value="C:mitochondrion"/>
    <property type="evidence" value="ECO:0007669"/>
    <property type="project" value="UniProtKB-SubCell"/>
</dbReference>
<keyword evidence="7" id="KW-0496">Mitochondrion</keyword>
<feature type="domain" description="Ubiquinone biosynthesis protein COQ9 HTH" evidence="10">
    <location>
        <begin position="689"/>
        <end position="719"/>
    </location>
</feature>
<dbReference type="Gene3D" id="1.10.357.10">
    <property type="entry name" value="Tetracycline Repressor, domain 2"/>
    <property type="match status" value="1"/>
</dbReference>
<evidence type="ECO:0000259" key="10">
    <source>
        <dbReference type="Pfam" id="PF21392"/>
    </source>
</evidence>
<dbReference type="Pfam" id="PF21392">
    <property type="entry name" value="COQ9_N"/>
    <property type="match status" value="1"/>
</dbReference>
<comment type="subcellular location">
    <subcellularLocation>
        <location evidence="1">Mitochondrion</location>
    </subcellularLocation>
</comment>
<evidence type="ECO:0000256" key="3">
    <source>
        <dbReference type="ARBA" id="ARBA00010766"/>
    </source>
</evidence>
<name>A0A7R8V556_HERIL</name>
<evidence type="ECO:0000256" key="2">
    <source>
        <dbReference type="ARBA" id="ARBA00004749"/>
    </source>
</evidence>
<evidence type="ECO:0000256" key="7">
    <source>
        <dbReference type="ARBA" id="ARBA00023128"/>
    </source>
</evidence>
<keyword evidence="12" id="KW-1185">Reference proteome</keyword>
<dbReference type="FunFam" id="1.10.357.10:FF:000004">
    <property type="entry name" value="Ubiquinone biosynthesis protein COQ9, mitochondrial"/>
    <property type="match status" value="1"/>
</dbReference>
<dbReference type="NCBIfam" id="TIGR02396">
    <property type="entry name" value="diverge_rpsU"/>
    <property type="match status" value="1"/>
</dbReference>
<feature type="domain" description="COQ9 C-terminal" evidence="9">
    <location>
        <begin position="803"/>
        <end position="871"/>
    </location>
</feature>
<evidence type="ECO:0000256" key="5">
    <source>
        <dbReference type="ARBA" id="ARBA00022946"/>
    </source>
</evidence>
<keyword evidence="4" id="KW-0831">Ubiquinone biosynthesis</keyword>
<dbReference type="InterPro" id="IPR048674">
    <property type="entry name" value="COQ9_HTH"/>
</dbReference>
<evidence type="ECO:0000259" key="9">
    <source>
        <dbReference type="Pfam" id="PF08511"/>
    </source>
</evidence>
<dbReference type="PANTHER" id="PTHR15430:SF1">
    <property type="entry name" value="GLOMULIN"/>
    <property type="match status" value="1"/>
</dbReference>
<dbReference type="FunCoup" id="A0A7R8V556">
    <property type="interactions" value="1255"/>
</dbReference>
<accession>A0A7R8V556</accession>
<keyword evidence="6" id="KW-0446">Lipid-binding</keyword>
<dbReference type="OrthoDB" id="619536at2759"/>
<dbReference type="InterPro" id="IPR019516">
    <property type="entry name" value="Glomulin/ALF4"/>
</dbReference>
<sequence length="909" mass="104141">MEQENEFAGVLAELTSSKSYQSTLNLLRSPEYRNRVKLRCSDAIQACFIHLTDENYESNLDLYCCCEEFLKYVASTGPPDEILLDLLEVLETSRSDNVFTSVLKALQICLLRQQHRVNGLEWGLSSIVNFVAQLEVPEALERGYDEKAEKLLEQDVQVNRVLMTYMTINMFLEPLIKEALNCGQDGEVIFKKRSRTRRNILMCFMLQLLGRPLALLDLSNCPDSAANTNSLFCARTLSGAICNLLNDPLWLLHYSESKVRFQRKWRKQPEKRGDSRNACQDVFLLDEKLPLLSLGILYYLLLAEDLLPDTTPKVYNPLYIFEMSLYLVNCLLRADESAIQYKGIRLGAKVVNNLATNKVGRDTLSLTIHQDFCAALSHVIIFSSVERNRKLGLQLLNEYVAHFDEPGQFHLIQNLVRSTKHSGLKGYSIGLYKNMIAKSLEADELPAHLSSAEFKTFLLRTICSLPDKVETDLIENSEQVLAALNIIRYLAIRDKENRSKFWDFLDELERSYLKPLRTAIDLSRAHFKKEREQVSVSKSETMEIPRELKISVGNGDHLPDITKQHKLKMLDGALLTFDLIESLLCRVDEYSCNCFSTQPPSAVTTISGVVNKLTKYLYEGKYSRIHDIGKPSFKQTIELISSSKPQRYFFSSSIKADLEDFRAREEKREAEFQEKQQEEFKQKGSTQTEQNIRIKILEATLPFVSTHGWTKKSLALGAEAAGYPSVTHGLFRDGGIELIYYFYGKCNDELVSYLKEKTKNGDQKVDKTIEFITDATKTRLQMLEPFIPVWPQAVAVMSLPQNVPTSLAQLLTLVDDICYYSGDRSVDFKWYIRRVGLAAIFKMTEVFMLQDSSVDHQETWRFLKRRMEEASYILEFFDQSEGLTHNMQKGFTSAFITARNIIGIDYGKR</sequence>
<gene>
    <name evidence="11" type="ORF">HERILL_LOCUS14995</name>
</gene>
<dbReference type="EMBL" id="LR899014">
    <property type="protein sequence ID" value="CAD7092654.1"/>
    <property type="molecule type" value="Genomic_DNA"/>
</dbReference>
<keyword evidence="5" id="KW-0809">Transit peptide</keyword>
<dbReference type="AlphaFoldDB" id="A0A7R8V556"/>
<dbReference type="GO" id="GO:0055105">
    <property type="term" value="F:ubiquitin-protein transferase inhibitor activity"/>
    <property type="evidence" value="ECO:0007669"/>
    <property type="project" value="TreeGrafter"/>
</dbReference>
<comment type="function">
    <text evidence="8">Membrane-associated protein that warps the membrane surface to access and bind aromatic isoprenes with high specificity, including ubiquinone (CoQ) isoprene intermediates and presents them directly to COQ7, therefore facilitating the COQ7-mediated hydroxylase step. Participates in the biosynthesis of coenzyme Q, also named ubiquinone, an essential lipid-soluble electron transporter for aerobic cellular respiration.</text>
</comment>
<evidence type="ECO:0000256" key="8">
    <source>
        <dbReference type="ARBA" id="ARBA00058104"/>
    </source>
</evidence>
<dbReference type="UniPathway" id="UPA00232"/>
<evidence type="ECO:0000313" key="12">
    <source>
        <dbReference type="Proteomes" id="UP000594454"/>
    </source>
</evidence>
<dbReference type="PANTHER" id="PTHR15430">
    <property type="entry name" value="GLOMULIN"/>
    <property type="match status" value="1"/>
</dbReference>
<dbReference type="Pfam" id="PF08511">
    <property type="entry name" value="COQ9"/>
    <property type="match status" value="1"/>
</dbReference>
<protein>
    <recommendedName>
        <fullName evidence="13">Ubiquinone biosynthesis protein</fullName>
    </recommendedName>
</protein>
<evidence type="ECO:0000256" key="4">
    <source>
        <dbReference type="ARBA" id="ARBA00022688"/>
    </source>
</evidence>
<comment type="similarity">
    <text evidence="3">Belongs to the COQ9 family.</text>
</comment>
<reference evidence="11 12" key="1">
    <citation type="submission" date="2020-11" db="EMBL/GenBank/DDBJ databases">
        <authorList>
            <person name="Wallbank WR R."/>
            <person name="Pardo Diaz C."/>
            <person name="Kozak K."/>
            <person name="Martin S."/>
            <person name="Jiggins C."/>
            <person name="Moest M."/>
            <person name="Warren A I."/>
            <person name="Generalovic N T."/>
            <person name="Byers J.R.P. K."/>
            <person name="Montejo-Kovacevich G."/>
            <person name="Yen C E."/>
        </authorList>
    </citation>
    <scope>NUCLEOTIDE SEQUENCE [LARGE SCALE GENOMIC DNA]</scope>
</reference>
<evidence type="ECO:0008006" key="13">
    <source>
        <dbReference type="Google" id="ProtNLM"/>
    </source>
</evidence>
<dbReference type="GO" id="GO:0008289">
    <property type="term" value="F:lipid binding"/>
    <property type="evidence" value="ECO:0007669"/>
    <property type="project" value="UniProtKB-KW"/>
</dbReference>
<dbReference type="GO" id="GO:0006744">
    <property type="term" value="P:ubiquinone biosynthetic process"/>
    <property type="evidence" value="ECO:0007669"/>
    <property type="project" value="UniProtKB-UniPathway"/>
</dbReference>
<evidence type="ECO:0000256" key="6">
    <source>
        <dbReference type="ARBA" id="ARBA00023121"/>
    </source>
</evidence>
<dbReference type="Proteomes" id="UP000594454">
    <property type="component" value="Chromosome 6"/>
</dbReference>
<proteinExistence type="inferred from homology"/>
<dbReference type="Pfam" id="PF08568">
    <property type="entry name" value="Kinetochor_Ybp2"/>
    <property type="match status" value="1"/>
</dbReference>
<evidence type="ECO:0000256" key="1">
    <source>
        <dbReference type="ARBA" id="ARBA00004173"/>
    </source>
</evidence>
<evidence type="ECO:0000313" key="11">
    <source>
        <dbReference type="EMBL" id="CAD7092654.1"/>
    </source>
</evidence>